<gene>
    <name evidence="2" type="ORF">RRG08_021304</name>
</gene>
<evidence type="ECO:0000313" key="3">
    <source>
        <dbReference type="Proteomes" id="UP001283361"/>
    </source>
</evidence>
<dbReference type="AlphaFoldDB" id="A0AAE0ZAI9"/>
<evidence type="ECO:0000256" key="1">
    <source>
        <dbReference type="SAM" id="MobiDB-lite"/>
    </source>
</evidence>
<protein>
    <submittedName>
        <fullName evidence="2">Uncharacterized protein</fullName>
    </submittedName>
</protein>
<comment type="caution">
    <text evidence="2">The sequence shown here is derived from an EMBL/GenBank/DDBJ whole genome shotgun (WGS) entry which is preliminary data.</text>
</comment>
<keyword evidence="3" id="KW-1185">Reference proteome</keyword>
<reference evidence="2" key="1">
    <citation type="journal article" date="2023" name="G3 (Bethesda)">
        <title>A reference genome for the long-term kleptoplast-retaining sea slug Elysia crispata morphotype clarki.</title>
        <authorList>
            <person name="Eastman K.E."/>
            <person name="Pendleton A.L."/>
            <person name="Shaikh M.A."/>
            <person name="Suttiyut T."/>
            <person name="Ogas R."/>
            <person name="Tomko P."/>
            <person name="Gavelis G."/>
            <person name="Widhalm J.R."/>
            <person name="Wisecaver J.H."/>
        </authorList>
    </citation>
    <scope>NUCLEOTIDE SEQUENCE</scope>
    <source>
        <strain evidence="2">ECLA1</strain>
    </source>
</reference>
<organism evidence="2 3">
    <name type="scientific">Elysia crispata</name>
    <name type="common">lettuce slug</name>
    <dbReference type="NCBI Taxonomy" id="231223"/>
    <lineage>
        <taxon>Eukaryota</taxon>
        <taxon>Metazoa</taxon>
        <taxon>Spiralia</taxon>
        <taxon>Lophotrochozoa</taxon>
        <taxon>Mollusca</taxon>
        <taxon>Gastropoda</taxon>
        <taxon>Heterobranchia</taxon>
        <taxon>Euthyneura</taxon>
        <taxon>Panpulmonata</taxon>
        <taxon>Sacoglossa</taxon>
        <taxon>Placobranchoidea</taxon>
        <taxon>Plakobranchidae</taxon>
        <taxon>Elysia</taxon>
    </lineage>
</organism>
<accession>A0AAE0ZAI9</accession>
<name>A0AAE0ZAI9_9GAST</name>
<proteinExistence type="predicted"/>
<dbReference type="EMBL" id="JAWDGP010004282">
    <property type="protein sequence ID" value="KAK3765625.1"/>
    <property type="molecule type" value="Genomic_DNA"/>
</dbReference>
<sequence>MFPVLHGKGPGLSLFIPTIYRDYCQGKRIAWDFDVFIEQVAFIVVINAVPVVQLLCHADIPSNRHTSQVTHALVPIGICTLNSSTSPSLKSTRRNRRTNLTPPSSQLS</sequence>
<dbReference type="Proteomes" id="UP001283361">
    <property type="component" value="Unassembled WGS sequence"/>
</dbReference>
<feature type="region of interest" description="Disordered" evidence="1">
    <location>
        <begin position="84"/>
        <end position="108"/>
    </location>
</feature>
<evidence type="ECO:0000313" key="2">
    <source>
        <dbReference type="EMBL" id="KAK3765625.1"/>
    </source>
</evidence>